<name>A0A9D5CUB5_9LILI</name>
<evidence type="ECO:0000313" key="2">
    <source>
        <dbReference type="Proteomes" id="UP001085076"/>
    </source>
</evidence>
<dbReference type="AlphaFoldDB" id="A0A9D5CUB5"/>
<dbReference type="EMBL" id="JAGGNH010000003">
    <property type="protein sequence ID" value="KAJ0979147.1"/>
    <property type="molecule type" value="Genomic_DNA"/>
</dbReference>
<dbReference type="Proteomes" id="UP001085076">
    <property type="component" value="Miscellaneous, Linkage group lg03"/>
</dbReference>
<keyword evidence="2" id="KW-1185">Reference proteome</keyword>
<evidence type="ECO:0000313" key="1">
    <source>
        <dbReference type="EMBL" id="KAJ0979147.1"/>
    </source>
</evidence>
<proteinExistence type="predicted"/>
<comment type="caution">
    <text evidence="1">The sequence shown here is derived from an EMBL/GenBank/DDBJ whole genome shotgun (WGS) entry which is preliminary data.</text>
</comment>
<accession>A0A9D5CUB5</accession>
<protein>
    <submittedName>
        <fullName evidence="1">Uncharacterized protein</fullName>
    </submittedName>
</protein>
<reference evidence="1" key="2">
    <citation type="journal article" date="2022" name="Hortic Res">
        <title>The genome of Dioscorea zingiberensis sheds light on the biosynthesis, origin and evolution of the medicinally important diosgenin saponins.</title>
        <authorList>
            <person name="Li Y."/>
            <person name="Tan C."/>
            <person name="Li Z."/>
            <person name="Guo J."/>
            <person name="Li S."/>
            <person name="Chen X."/>
            <person name="Wang C."/>
            <person name="Dai X."/>
            <person name="Yang H."/>
            <person name="Song W."/>
            <person name="Hou L."/>
            <person name="Xu J."/>
            <person name="Tong Z."/>
            <person name="Xu A."/>
            <person name="Yuan X."/>
            <person name="Wang W."/>
            <person name="Yang Q."/>
            <person name="Chen L."/>
            <person name="Sun Z."/>
            <person name="Wang K."/>
            <person name="Pan B."/>
            <person name="Chen J."/>
            <person name="Bao Y."/>
            <person name="Liu F."/>
            <person name="Qi X."/>
            <person name="Gang D.R."/>
            <person name="Wen J."/>
            <person name="Li J."/>
        </authorList>
    </citation>
    <scope>NUCLEOTIDE SEQUENCE</scope>
    <source>
        <strain evidence="1">Dzin_1.0</strain>
    </source>
</reference>
<organism evidence="1 2">
    <name type="scientific">Dioscorea zingiberensis</name>
    <dbReference type="NCBI Taxonomy" id="325984"/>
    <lineage>
        <taxon>Eukaryota</taxon>
        <taxon>Viridiplantae</taxon>
        <taxon>Streptophyta</taxon>
        <taxon>Embryophyta</taxon>
        <taxon>Tracheophyta</taxon>
        <taxon>Spermatophyta</taxon>
        <taxon>Magnoliopsida</taxon>
        <taxon>Liliopsida</taxon>
        <taxon>Dioscoreales</taxon>
        <taxon>Dioscoreaceae</taxon>
        <taxon>Dioscorea</taxon>
    </lineage>
</organism>
<gene>
    <name evidence="1" type="ORF">J5N97_014621</name>
</gene>
<sequence>MQQARALHVLGVNVQVVLSGNSDTGLIQCLSTPSHIFWGCECILLGLLLLRDERTNAAPVNLWSLVHHWPNVFSKHTVLFQAVEALLDLDLSCAS</sequence>
<reference evidence="1" key="1">
    <citation type="submission" date="2021-03" db="EMBL/GenBank/DDBJ databases">
        <authorList>
            <person name="Li Z."/>
            <person name="Yang C."/>
        </authorList>
    </citation>
    <scope>NUCLEOTIDE SEQUENCE</scope>
    <source>
        <strain evidence="1">Dzin_1.0</strain>
        <tissue evidence="1">Leaf</tissue>
    </source>
</reference>